<feature type="compositionally biased region" description="Basic and acidic residues" evidence="3">
    <location>
        <begin position="1"/>
        <end position="18"/>
    </location>
</feature>
<dbReference type="HOGENOM" id="CLU_052027_1_1_6"/>
<evidence type="ECO:0000256" key="1">
    <source>
        <dbReference type="ARBA" id="ARBA00022741"/>
    </source>
</evidence>
<keyword evidence="5" id="KW-1185">Reference proteome</keyword>
<dbReference type="Proteomes" id="UP000000238">
    <property type="component" value="Chromosome"/>
</dbReference>
<gene>
    <name evidence="4" type="ordered locus">HCH_02717</name>
</gene>
<feature type="region of interest" description="Disordered" evidence="3">
    <location>
        <begin position="1"/>
        <end position="30"/>
    </location>
</feature>
<evidence type="ECO:0000256" key="3">
    <source>
        <dbReference type="SAM" id="MobiDB-lite"/>
    </source>
</evidence>
<dbReference type="AlphaFoldDB" id="Q2SIM1"/>
<organism evidence="4 5">
    <name type="scientific">Hahella chejuensis (strain KCTC 2396)</name>
    <dbReference type="NCBI Taxonomy" id="349521"/>
    <lineage>
        <taxon>Bacteria</taxon>
        <taxon>Pseudomonadati</taxon>
        <taxon>Pseudomonadota</taxon>
        <taxon>Gammaproteobacteria</taxon>
        <taxon>Oceanospirillales</taxon>
        <taxon>Hahellaceae</taxon>
        <taxon>Hahella</taxon>
    </lineage>
</organism>
<evidence type="ECO:0000313" key="4">
    <source>
        <dbReference type="EMBL" id="ABC29503.1"/>
    </source>
</evidence>
<dbReference type="SUPFAM" id="SSF52540">
    <property type="entry name" value="P-loop containing nucleoside triphosphate hydrolases"/>
    <property type="match status" value="1"/>
</dbReference>
<name>Q2SIM1_HAHCH</name>
<keyword evidence="1" id="KW-0547">Nucleotide-binding</keyword>
<keyword evidence="2" id="KW-0067">ATP-binding</keyword>
<dbReference type="GO" id="GO:0005886">
    <property type="term" value="C:plasma membrane"/>
    <property type="evidence" value="ECO:0007669"/>
    <property type="project" value="TreeGrafter"/>
</dbReference>
<reference evidence="4 5" key="1">
    <citation type="journal article" date="2005" name="Nucleic Acids Res.">
        <title>Genomic blueprint of Hahella chejuensis, a marine microbe producing an algicidal agent.</title>
        <authorList>
            <person name="Jeong H."/>
            <person name="Yim J.H."/>
            <person name="Lee C."/>
            <person name="Choi S.-H."/>
            <person name="Park Y.K."/>
            <person name="Yoon S.H."/>
            <person name="Hur C.-G."/>
            <person name="Kang H.-Y."/>
            <person name="Kim D."/>
            <person name="Lee H.H."/>
            <person name="Park K.H."/>
            <person name="Park S.-H."/>
            <person name="Park H.-S."/>
            <person name="Lee H.K."/>
            <person name="Oh T.K."/>
            <person name="Kim J.F."/>
        </authorList>
    </citation>
    <scope>NUCLEOTIDE SEQUENCE [LARGE SCALE GENOMIC DNA]</scope>
    <source>
        <strain evidence="4 5">KCTC 2396</strain>
    </source>
</reference>
<accession>Q2SIM1</accession>
<dbReference type="STRING" id="349521.HCH_02717"/>
<dbReference type="EMBL" id="CP000155">
    <property type="protein sequence ID" value="ABC29503.1"/>
    <property type="molecule type" value="Genomic_DNA"/>
</dbReference>
<dbReference type="GO" id="GO:0004713">
    <property type="term" value="F:protein tyrosine kinase activity"/>
    <property type="evidence" value="ECO:0007669"/>
    <property type="project" value="TreeGrafter"/>
</dbReference>
<dbReference type="InterPro" id="IPR050445">
    <property type="entry name" value="Bact_polysacc_biosynth/exp"/>
</dbReference>
<dbReference type="eggNOG" id="COG0489">
    <property type="taxonomic scope" value="Bacteria"/>
</dbReference>
<dbReference type="InterPro" id="IPR005702">
    <property type="entry name" value="Wzc-like_C"/>
</dbReference>
<feature type="compositionally biased region" description="Polar residues" evidence="3">
    <location>
        <begin position="21"/>
        <end position="30"/>
    </location>
</feature>
<sequence length="276" mass="30431">MSDKQENTKNIYDIDKGVARTQDQSQSTSADRVLVPSSLEIKSGSVERYVISKQIAKMREPSLLSVDDLNQKRIIHPESPDRAIIDKFRELRTRLLEISKGNNFTLAVTGVTEGCGASFAAVNLAAAFALDSSKTALIIDCNLREPSLHNILDLMPDLGVTDFIEDPDMDIASVIYPTGIKRLRLIPAGSRRESSGEFFTSFRMRQFLHSLRKRYPDRFIILDTPSIAVSPDARIISELCDLTLVVVPHGRVTESQIVSAVSSIPSQKCAGVLVNG</sequence>
<dbReference type="PANTHER" id="PTHR32309">
    <property type="entry name" value="TYROSINE-PROTEIN KINASE"/>
    <property type="match status" value="1"/>
</dbReference>
<dbReference type="CDD" id="cd05387">
    <property type="entry name" value="BY-kinase"/>
    <property type="match status" value="1"/>
</dbReference>
<protein>
    <submittedName>
        <fullName evidence="4">Putative polysaccharide biosynthesis protein</fullName>
    </submittedName>
</protein>
<dbReference type="InterPro" id="IPR027417">
    <property type="entry name" value="P-loop_NTPase"/>
</dbReference>
<dbReference type="NCBIfam" id="TIGR03018">
    <property type="entry name" value="pepcterm_TyrKin"/>
    <property type="match status" value="1"/>
</dbReference>
<proteinExistence type="predicted"/>
<dbReference type="Gene3D" id="3.40.50.300">
    <property type="entry name" value="P-loop containing nucleotide triphosphate hydrolases"/>
    <property type="match status" value="1"/>
</dbReference>
<dbReference type="KEGG" id="hch:HCH_02717"/>
<dbReference type="RefSeq" id="WP_011396572.1">
    <property type="nucleotide sequence ID" value="NC_007645.1"/>
</dbReference>
<evidence type="ECO:0000256" key="2">
    <source>
        <dbReference type="ARBA" id="ARBA00022840"/>
    </source>
</evidence>
<evidence type="ECO:0000313" key="5">
    <source>
        <dbReference type="Proteomes" id="UP000000238"/>
    </source>
</evidence>
<dbReference type="PANTHER" id="PTHR32309:SF13">
    <property type="entry name" value="FERRIC ENTEROBACTIN TRANSPORT PROTEIN FEPE"/>
    <property type="match status" value="1"/>
</dbReference>